<reference evidence="3 4" key="1">
    <citation type="submission" date="2015-06" db="EMBL/GenBank/DDBJ databases">
        <title>Comparative genomics of Burkholderia leaf nodule symbionts.</title>
        <authorList>
            <person name="Carlier A."/>
            <person name="Eberl L."/>
            <person name="Pinto-Carbo M."/>
        </authorList>
    </citation>
    <scope>NUCLEOTIDE SEQUENCE [LARGE SCALE GENOMIC DNA]</scope>
    <source>
        <strain evidence="3 4">UZHbot3</strain>
    </source>
</reference>
<keyword evidence="2 3" id="KW-0413">Isomerase</keyword>
<dbReference type="GO" id="GO:0050089">
    <property type="term" value="F:mannose isomerase activity"/>
    <property type="evidence" value="ECO:0007669"/>
    <property type="project" value="UniProtKB-EC"/>
</dbReference>
<organism evidence="3 4">
    <name type="scientific">Candidatus Burkholderia pumila</name>
    <dbReference type="NCBI Taxonomy" id="1090375"/>
    <lineage>
        <taxon>Bacteria</taxon>
        <taxon>Pseudomonadati</taxon>
        <taxon>Pseudomonadota</taxon>
        <taxon>Betaproteobacteria</taxon>
        <taxon>Burkholderiales</taxon>
        <taxon>Burkholderiaceae</taxon>
        <taxon>Burkholderia</taxon>
    </lineage>
</organism>
<dbReference type="InterPro" id="IPR008928">
    <property type="entry name" value="6-hairpin_glycosidase_sf"/>
</dbReference>
<evidence type="ECO:0000256" key="2">
    <source>
        <dbReference type="ARBA" id="ARBA00023235"/>
    </source>
</evidence>
<proteinExistence type="inferred from homology"/>
<evidence type="ECO:0000313" key="3">
    <source>
        <dbReference type="EMBL" id="KMQ80061.1"/>
    </source>
</evidence>
<evidence type="ECO:0000256" key="1">
    <source>
        <dbReference type="ARBA" id="ARBA00008558"/>
    </source>
</evidence>
<dbReference type="SUPFAM" id="SSF48208">
    <property type="entry name" value="Six-hairpin glycosidases"/>
    <property type="match status" value="1"/>
</dbReference>
<dbReference type="InterPro" id="IPR034116">
    <property type="entry name" value="AGE_dom"/>
</dbReference>
<name>A0ABR5HKZ9_9BURK</name>
<comment type="caution">
    <text evidence="3">The sequence shown here is derived from an EMBL/GenBank/DDBJ whole genome shotgun (WGS) entry which is preliminary data.</text>
</comment>
<accession>A0ABR5HKZ9</accession>
<dbReference type="Proteomes" id="UP000242951">
    <property type="component" value="Unassembled WGS sequence"/>
</dbReference>
<comment type="similarity">
    <text evidence="1">Belongs to the N-acylglucosamine 2-epimerase family.</text>
</comment>
<dbReference type="EC" id="5.3.1.7" evidence="3"/>
<evidence type="ECO:0000313" key="4">
    <source>
        <dbReference type="Proteomes" id="UP000242951"/>
    </source>
</evidence>
<dbReference type="PANTHER" id="PTHR15108">
    <property type="entry name" value="N-ACYLGLUCOSAMINE-2-EPIMERASE"/>
    <property type="match status" value="1"/>
</dbReference>
<sequence>MSTTLNQPDFRTRDFLLDHALRTMTFYHPHCLDPDGGFYHFYKNDGIIYDRKTRHLVSSARFVFNYAMAYKHFGLEEYRGGVVHGIVYLREVHRNLRTGGYAWTLDGRTVTDGTNHCYGLAFVALAYAKAVEAGIDEARAYLAETFDLMEQHFWDAPHGLYKDEATADWKVSDYRGQNANMHACEAFLAAFEATGEIRYLDRAALLADNMVNRQAALAGELVSEHYKPDWSIDWEYNKGDRSNIFRPWGFQPGHQTEWAKLLLILDRHRPEAWHLQRARELFDRALKLSWDDEHGGMVYGFDPDGKFYDEDKYFWVQAESLAAAALLADRMQRDGDAQAAVRYWNEYDRLWAYSWEHFVDHKWGAWYRILSRDNRQYSDEKSPAGKTDYHTMGACYEVLNVVR</sequence>
<dbReference type="Pfam" id="PF07221">
    <property type="entry name" value="GlcNAc_2-epim"/>
    <property type="match status" value="1"/>
</dbReference>
<dbReference type="CDD" id="cd00249">
    <property type="entry name" value="AGE"/>
    <property type="match status" value="1"/>
</dbReference>
<dbReference type="Gene3D" id="1.50.10.10">
    <property type="match status" value="1"/>
</dbReference>
<dbReference type="InterPro" id="IPR010819">
    <property type="entry name" value="AGE/CE"/>
</dbReference>
<dbReference type="EMBL" id="LELG01000174">
    <property type="protein sequence ID" value="KMQ80061.1"/>
    <property type="molecule type" value="Genomic_DNA"/>
</dbReference>
<protein>
    <submittedName>
        <fullName evidence="3">D-mannose isomerase</fullName>
        <ecNumber evidence="3">5.3.1.7</ecNumber>
    </submittedName>
</protein>
<dbReference type="InterPro" id="IPR012341">
    <property type="entry name" value="6hp_glycosidase-like_sf"/>
</dbReference>
<gene>
    <name evidence="3" type="ORF">BPMI_04579</name>
</gene>
<keyword evidence="4" id="KW-1185">Reference proteome</keyword>